<reference evidence="8 9" key="1">
    <citation type="submission" date="2021-03" db="EMBL/GenBank/DDBJ databases">
        <title>Sequencing the genomes of 1000 actinobacteria strains.</title>
        <authorList>
            <person name="Klenk H.-P."/>
        </authorList>
    </citation>
    <scope>NUCLEOTIDE SEQUENCE [LARGE SCALE GENOMIC DNA]</scope>
    <source>
        <strain evidence="8 9">DSM 14566</strain>
    </source>
</reference>
<proteinExistence type="inferred from homology"/>
<keyword evidence="4 5" id="KW-0418">Kinase</keyword>
<dbReference type="InterPro" id="IPR018484">
    <property type="entry name" value="FGGY_N"/>
</dbReference>
<dbReference type="PROSITE" id="PS00445">
    <property type="entry name" value="FGGY_KINASES_2"/>
    <property type="match status" value="1"/>
</dbReference>
<dbReference type="Pfam" id="PF02782">
    <property type="entry name" value="FGGY_C"/>
    <property type="match status" value="1"/>
</dbReference>
<keyword evidence="9" id="KW-1185">Reference proteome</keyword>
<dbReference type="PANTHER" id="PTHR43095:SF5">
    <property type="entry name" value="XYLULOSE KINASE"/>
    <property type="match status" value="1"/>
</dbReference>
<dbReference type="EC" id="2.7.1.17" evidence="8"/>
<dbReference type="EMBL" id="JAGIOD010000001">
    <property type="protein sequence ID" value="MBP2380436.1"/>
    <property type="molecule type" value="Genomic_DNA"/>
</dbReference>
<evidence type="ECO:0000313" key="9">
    <source>
        <dbReference type="Proteomes" id="UP001519290"/>
    </source>
</evidence>
<dbReference type="InterPro" id="IPR000577">
    <property type="entry name" value="Carb_kinase_FGGY"/>
</dbReference>
<evidence type="ECO:0000256" key="1">
    <source>
        <dbReference type="ARBA" id="ARBA00009156"/>
    </source>
</evidence>
<keyword evidence="2" id="KW-0119">Carbohydrate metabolism</keyword>
<feature type="domain" description="Carbohydrate kinase FGGY C-terminal" evidence="7">
    <location>
        <begin position="260"/>
        <end position="442"/>
    </location>
</feature>
<dbReference type="Gene3D" id="3.30.420.40">
    <property type="match status" value="2"/>
</dbReference>
<dbReference type="GO" id="GO:0004856">
    <property type="term" value="F:D-xylulokinase activity"/>
    <property type="evidence" value="ECO:0007669"/>
    <property type="project" value="UniProtKB-EC"/>
</dbReference>
<evidence type="ECO:0000259" key="7">
    <source>
        <dbReference type="Pfam" id="PF02782"/>
    </source>
</evidence>
<dbReference type="PIRSF" id="PIRSF000538">
    <property type="entry name" value="GlpK"/>
    <property type="match status" value="1"/>
</dbReference>
<dbReference type="InterPro" id="IPR018483">
    <property type="entry name" value="Carb_kinase_FGGY_CS"/>
</dbReference>
<evidence type="ECO:0000259" key="6">
    <source>
        <dbReference type="Pfam" id="PF00370"/>
    </source>
</evidence>
<evidence type="ECO:0000256" key="2">
    <source>
        <dbReference type="ARBA" id="ARBA00022629"/>
    </source>
</evidence>
<dbReference type="InterPro" id="IPR050406">
    <property type="entry name" value="FGGY_Carb_Kinase"/>
</dbReference>
<feature type="domain" description="Carbohydrate kinase FGGY N-terminal" evidence="6">
    <location>
        <begin position="8"/>
        <end position="247"/>
    </location>
</feature>
<dbReference type="Pfam" id="PF00370">
    <property type="entry name" value="FGGY_N"/>
    <property type="match status" value="1"/>
</dbReference>
<accession>A0ABS4WW57</accession>
<dbReference type="Proteomes" id="UP001519290">
    <property type="component" value="Unassembled WGS sequence"/>
</dbReference>
<dbReference type="SUPFAM" id="SSF53067">
    <property type="entry name" value="Actin-like ATPase domain"/>
    <property type="match status" value="2"/>
</dbReference>
<name>A0ABS4WW57_9MICO</name>
<evidence type="ECO:0000256" key="5">
    <source>
        <dbReference type="RuleBase" id="RU003733"/>
    </source>
</evidence>
<evidence type="ECO:0000256" key="3">
    <source>
        <dbReference type="ARBA" id="ARBA00022679"/>
    </source>
</evidence>
<dbReference type="InterPro" id="IPR043129">
    <property type="entry name" value="ATPase_NBD"/>
</dbReference>
<sequence length="496" mass="52606">MAGSDDAVLGVDIGTSSAKGVLVALDGTILRTATREHTVERPFPGHVEMDARVWWEEFIGISTELTAGTDVRVTGIGVSGMGPCVLLADDDGEPVRPAILYGVDSRAEEQIAHLTGHFGEDEILARCGSVLSSQAAGPKIRWVADQEPEVFARASRLFMPSSYLAFCLTGQYMLDHASASMVTPIYDTATLDWHHPWSEQVAPGLDLPPLRWSGEIAGTVSDAAARQLPGVEAGVPVVAGTIDAWAEAISVGATAPGDVMLMYGTTTFLVAITDRPAPSRSLWVTSGTTEGTFTLSGGMASSGAITGWLRELTGDADFSTLVQEAEISGVGANGLLMLPYFAGERSPMSDPSARGVIAGLTLSHTRGDLYRAALEAAAFGVRHHVEALREAGVRIDRMVAVGGGTQNELWPQIVSDVTQLAQEVPRRTVGASYGTSMLAAGAAHGQDTSTWNDIDHVCVPDPEAGARYDELYRMYRELYPATKDITHSLARLQRAG</sequence>
<evidence type="ECO:0000313" key="8">
    <source>
        <dbReference type="EMBL" id="MBP2380436.1"/>
    </source>
</evidence>
<dbReference type="CDD" id="cd07804">
    <property type="entry name" value="ASKHA_NBD_FGGY_RrXK-like"/>
    <property type="match status" value="1"/>
</dbReference>
<protein>
    <submittedName>
        <fullName evidence="8">Xylulokinase</fullName>
        <ecNumber evidence="8">2.7.1.17</ecNumber>
    </submittedName>
</protein>
<gene>
    <name evidence="8" type="ORF">JOF43_000393</name>
</gene>
<organism evidence="8 9">
    <name type="scientific">Brachybacterium sacelli</name>
    <dbReference type="NCBI Taxonomy" id="173364"/>
    <lineage>
        <taxon>Bacteria</taxon>
        <taxon>Bacillati</taxon>
        <taxon>Actinomycetota</taxon>
        <taxon>Actinomycetes</taxon>
        <taxon>Micrococcales</taxon>
        <taxon>Dermabacteraceae</taxon>
        <taxon>Brachybacterium</taxon>
    </lineage>
</organism>
<dbReference type="InterPro" id="IPR018485">
    <property type="entry name" value="FGGY_C"/>
</dbReference>
<comment type="caution">
    <text evidence="8">The sequence shown here is derived from an EMBL/GenBank/DDBJ whole genome shotgun (WGS) entry which is preliminary data.</text>
</comment>
<keyword evidence="2" id="KW-0859">Xylose metabolism</keyword>
<comment type="similarity">
    <text evidence="1 5">Belongs to the FGGY kinase family.</text>
</comment>
<keyword evidence="3 5" id="KW-0808">Transferase</keyword>
<evidence type="ECO:0000256" key="4">
    <source>
        <dbReference type="ARBA" id="ARBA00022777"/>
    </source>
</evidence>
<dbReference type="RefSeq" id="WP_209898343.1">
    <property type="nucleotide sequence ID" value="NZ_BAAAJW010000008.1"/>
</dbReference>
<dbReference type="PANTHER" id="PTHR43095">
    <property type="entry name" value="SUGAR KINASE"/>
    <property type="match status" value="1"/>
</dbReference>